<feature type="compositionally biased region" description="Polar residues" evidence="2">
    <location>
        <begin position="70"/>
        <end position="92"/>
    </location>
</feature>
<dbReference type="InterPro" id="IPR048743">
    <property type="entry name" value="AME1"/>
</dbReference>
<name>A0A6A7BQE7_9PLEO</name>
<feature type="coiled-coil region" evidence="1">
    <location>
        <begin position="558"/>
        <end position="585"/>
    </location>
</feature>
<dbReference type="OrthoDB" id="5377952at2759"/>
<feature type="domain" description="Inner kinetochore subunit AME1" evidence="3">
    <location>
        <begin position="481"/>
        <end position="668"/>
    </location>
</feature>
<sequence>MNLDRHERRQQRVRGAGPSSVQASFGFNFGALGAGPAKQTALPPQRSSRRTPTINTPRGAHGSAKRHRSASVQRSSGANRRSTPSNRNQTPQLGKRKRDSVSAQAGAAEEEIDELSPDREDNVPSVEKSRKHARTISPPSEEQYGEPDELSILQEEPDELSILQDGANMVQKAILNTPAASKSTPISHAVKKRTPPGSTLRNTPNVYRSDARLVTLQRSLPRRSKSADLGPATPETYLDGRPSRLSAAPSGKNPATPTAAPVDEDSEDELSPSHITESTPLVEQQKPSALHEVEVEADELSSPLQPISGHISVVAPLKKRGRPRRVVEEAEDEALQAAPVGFEPPKRGRPKKAFETQPEEVQATPAPHKSGKRKPMNAPVEEEIEEELDELSPDSGKTKQRSSTFPGAIEEVPELSDAADSDEDEEPEPVETPDPSPVPLRKRQSPKQAPNVKPSSELPARKRQKFSGPKHAISVMRIKGSTVRGITVADTARTILEETINHRLSRMADKLQTSKDSVQRKELRSCINLTLSFKESLDEKLLDLQDANDVLSTGFKKMKIFKRDNADLRKEILTLQNSRQEIALEHDDIQVEFDAQKDETETRNTLSANMYAIEAAVRKGREKARQEGREDEGPQVPLSMMIDNVGRDVGSFGGGLLDHVKGFNGLLERAAGWLEGRA</sequence>
<feature type="compositionally biased region" description="Acidic residues" evidence="2">
    <location>
        <begin position="380"/>
        <end position="392"/>
    </location>
</feature>
<feature type="compositionally biased region" description="Acidic residues" evidence="2">
    <location>
        <begin position="411"/>
        <end position="431"/>
    </location>
</feature>
<feature type="region of interest" description="Disordered" evidence="2">
    <location>
        <begin position="1"/>
        <end position="150"/>
    </location>
</feature>
<reference evidence="4" key="1">
    <citation type="submission" date="2020-01" db="EMBL/GenBank/DDBJ databases">
        <authorList>
            <consortium name="DOE Joint Genome Institute"/>
            <person name="Haridas S."/>
            <person name="Albert R."/>
            <person name="Binder M."/>
            <person name="Bloem J."/>
            <person name="Labutti K."/>
            <person name="Salamov A."/>
            <person name="Andreopoulos B."/>
            <person name="Baker S.E."/>
            <person name="Barry K."/>
            <person name="Bills G."/>
            <person name="Bluhm B.H."/>
            <person name="Cannon C."/>
            <person name="Castanera R."/>
            <person name="Culley D.E."/>
            <person name="Daum C."/>
            <person name="Ezra D."/>
            <person name="Gonzalez J.B."/>
            <person name="Henrissat B."/>
            <person name="Kuo A."/>
            <person name="Liang C."/>
            <person name="Lipzen A."/>
            <person name="Lutzoni F."/>
            <person name="Magnuson J."/>
            <person name="Mondo S."/>
            <person name="Nolan M."/>
            <person name="Ohm R."/>
            <person name="Pangilinan J."/>
            <person name="Park H.-J."/>
            <person name="Ramirez L."/>
            <person name="Alfaro M."/>
            <person name="Sun H."/>
            <person name="Tritt A."/>
            <person name="Yoshinaga Y."/>
            <person name="Zwiers L.-H."/>
            <person name="Turgeon B.G."/>
            <person name="Goodwin S.B."/>
            <person name="Spatafora J.W."/>
            <person name="Crous P.W."/>
            <person name="Grigoriev I.V."/>
        </authorList>
    </citation>
    <scope>NUCLEOTIDE SEQUENCE</scope>
    <source>
        <strain evidence="4">IPT5</strain>
    </source>
</reference>
<feature type="region of interest" description="Disordered" evidence="2">
    <location>
        <begin position="174"/>
        <end position="471"/>
    </location>
</feature>
<evidence type="ECO:0000256" key="2">
    <source>
        <dbReference type="SAM" id="MobiDB-lite"/>
    </source>
</evidence>
<keyword evidence="5" id="KW-1185">Reference proteome</keyword>
<evidence type="ECO:0000313" key="4">
    <source>
        <dbReference type="EMBL" id="KAF2856849.1"/>
    </source>
</evidence>
<dbReference type="Proteomes" id="UP000799423">
    <property type="component" value="Unassembled WGS sequence"/>
</dbReference>
<feature type="compositionally biased region" description="Polar residues" evidence="2">
    <location>
        <begin position="196"/>
        <end position="206"/>
    </location>
</feature>
<gene>
    <name evidence="4" type="ORF">T440DRAFT_484946</name>
</gene>
<organism evidence="4 5">
    <name type="scientific">Plenodomus tracheiphilus IPT5</name>
    <dbReference type="NCBI Taxonomy" id="1408161"/>
    <lineage>
        <taxon>Eukaryota</taxon>
        <taxon>Fungi</taxon>
        <taxon>Dikarya</taxon>
        <taxon>Ascomycota</taxon>
        <taxon>Pezizomycotina</taxon>
        <taxon>Dothideomycetes</taxon>
        <taxon>Pleosporomycetidae</taxon>
        <taxon>Pleosporales</taxon>
        <taxon>Pleosporineae</taxon>
        <taxon>Leptosphaeriaceae</taxon>
        <taxon>Plenodomus</taxon>
    </lineage>
</organism>
<evidence type="ECO:0000256" key="1">
    <source>
        <dbReference type="SAM" id="Coils"/>
    </source>
</evidence>
<proteinExistence type="predicted"/>
<keyword evidence="1" id="KW-0175">Coiled coil</keyword>
<dbReference type="Pfam" id="PF20994">
    <property type="entry name" value="CENPU"/>
    <property type="match status" value="1"/>
</dbReference>
<dbReference type="AlphaFoldDB" id="A0A6A7BQE7"/>
<evidence type="ECO:0000259" key="3">
    <source>
        <dbReference type="Pfam" id="PF20994"/>
    </source>
</evidence>
<evidence type="ECO:0000313" key="5">
    <source>
        <dbReference type="Proteomes" id="UP000799423"/>
    </source>
</evidence>
<dbReference type="EMBL" id="MU006288">
    <property type="protein sequence ID" value="KAF2856849.1"/>
    <property type="molecule type" value="Genomic_DNA"/>
</dbReference>
<accession>A0A6A7BQE7</accession>
<feature type="compositionally biased region" description="Polar residues" evidence="2">
    <location>
        <begin position="273"/>
        <end position="287"/>
    </location>
</feature>
<protein>
    <recommendedName>
        <fullName evidence="3">Inner kinetochore subunit AME1 domain-containing protein</fullName>
    </recommendedName>
</protein>